<keyword evidence="3 5" id="KW-1015">Disulfide bond</keyword>
<dbReference type="Proteomes" id="UP000838756">
    <property type="component" value="Unassembled WGS sequence"/>
</dbReference>
<evidence type="ECO:0000313" key="8">
    <source>
        <dbReference type="Proteomes" id="UP000838756"/>
    </source>
</evidence>
<name>A0A8S4QPW8_9NEOP</name>
<evidence type="ECO:0000256" key="6">
    <source>
        <dbReference type="PROSITE-ProRule" id="PRU01355"/>
    </source>
</evidence>
<dbReference type="PROSITE" id="PS52011">
    <property type="entry name" value="PEPTIDASE_M2"/>
    <property type="match status" value="1"/>
</dbReference>
<evidence type="ECO:0000256" key="1">
    <source>
        <dbReference type="ARBA" id="ARBA00008139"/>
    </source>
</evidence>
<evidence type="ECO:0000256" key="2">
    <source>
        <dbReference type="ARBA" id="ARBA00022729"/>
    </source>
</evidence>
<dbReference type="GO" id="GO:0008237">
    <property type="term" value="F:metallopeptidase activity"/>
    <property type="evidence" value="ECO:0007669"/>
    <property type="project" value="InterPro"/>
</dbReference>
<gene>
    <name evidence="7" type="primary">jg27917</name>
    <name evidence="7" type="ORF">PAEG_LOCUS3232</name>
</gene>
<evidence type="ECO:0000256" key="4">
    <source>
        <dbReference type="ARBA" id="ARBA00023180"/>
    </source>
</evidence>
<keyword evidence="8" id="KW-1185">Reference proteome</keyword>
<dbReference type="EMBL" id="CAKXAJ010010163">
    <property type="protein sequence ID" value="CAH2211415.1"/>
    <property type="molecule type" value="Genomic_DNA"/>
</dbReference>
<comment type="similarity">
    <text evidence="1 6">Belongs to the peptidase M2 family.</text>
</comment>
<evidence type="ECO:0000256" key="5">
    <source>
        <dbReference type="PIRSR" id="PIRSR601548-4"/>
    </source>
</evidence>
<keyword evidence="4" id="KW-0325">Glycoprotein</keyword>
<evidence type="ECO:0000313" key="7">
    <source>
        <dbReference type="EMBL" id="CAH2211415.1"/>
    </source>
</evidence>
<sequence>YLISHILEFQILLSLCKRANHTGPLHECSIHGVKEAGKVLSDGMSLGASEDWRTVLATMTGESELSTKGILEYFAVLEEVLKEETAKLERKSEE</sequence>
<dbReference type="SUPFAM" id="SSF55486">
    <property type="entry name" value="Metalloproteases ('zincins'), catalytic domain"/>
    <property type="match status" value="1"/>
</dbReference>
<dbReference type="AlphaFoldDB" id="A0A8S4QPW8"/>
<dbReference type="PANTHER" id="PTHR10514">
    <property type="entry name" value="ANGIOTENSIN-CONVERTING ENZYME"/>
    <property type="match status" value="1"/>
</dbReference>
<dbReference type="GO" id="GO:0006508">
    <property type="term" value="P:proteolysis"/>
    <property type="evidence" value="ECO:0007669"/>
    <property type="project" value="InterPro"/>
</dbReference>
<feature type="non-terminal residue" evidence="7">
    <location>
        <position position="1"/>
    </location>
</feature>
<feature type="non-terminal residue" evidence="7">
    <location>
        <position position="94"/>
    </location>
</feature>
<dbReference type="PANTHER" id="PTHR10514:SF27">
    <property type="entry name" value="ANGIOTENSIN-CONVERTING ENZYME"/>
    <property type="match status" value="1"/>
</dbReference>
<dbReference type="GO" id="GO:0016020">
    <property type="term" value="C:membrane"/>
    <property type="evidence" value="ECO:0007669"/>
    <property type="project" value="InterPro"/>
</dbReference>
<comment type="caution">
    <text evidence="7">The sequence shown here is derived from an EMBL/GenBank/DDBJ whole genome shotgun (WGS) entry which is preliminary data.</text>
</comment>
<dbReference type="Pfam" id="PF01401">
    <property type="entry name" value="Peptidase_M2"/>
    <property type="match status" value="1"/>
</dbReference>
<protein>
    <submittedName>
        <fullName evidence="7">Jg27917 protein</fullName>
    </submittedName>
</protein>
<evidence type="ECO:0000256" key="3">
    <source>
        <dbReference type="ARBA" id="ARBA00023157"/>
    </source>
</evidence>
<dbReference type="GO" id="GO:0008241">
    <property type="term" value="F:peptidyl-dipeptidase activity"/>
    <property type="evidence" value="ECO:0007669"/>
    <property type="project" value="InterPro"/>
</dbReference>
<accession>A0A8S4QPW8</accession>
<organism evidence="7 8">
    <name type="scientific">Pararge aegeria aegeria</name>
    <dbReference type="NCBI Taxonomy" id="348720"/>
    <lineage>
        <taxon>Eukaryota</taxon>
        <taxon>Metazoa</taxon>
        <taxon>Ecdysozoa</taxon>
        <taxon>Arthropoda</taxon>
        <taxon>Hexapoda</taxon>
        <taxon>Insecta</taxon>
        <taxon>Pterygota</taxon>
        <taxon>Neoptera</taxon>
        <taxon>Endopterygota</taxon>
        <taxon>Lepidoptera</taxon>
        <taxon>Glossata</taxon>
        <taxon>Ditrysia</taxon>
        <taxon>Papilionoidea</taxon>
        <taxon>Nymphalidae</taxon>
        <taxon>Satyrinae</taxon>
        <taxon>Satyrini</taxon>
        <taxon>Parargina</taxon>
        <taxon>Pararge</taxon>
    </lineage>
</organism>
<dbReference type="InterPro" id="IPR001548">
    <property type="entry name" value="Peptidase_M2"/>
</dbReference>
<comment type="caution">
    <text evidence="6">Lacks conserved residue(s) required for the propagation of feature annotation.</text>
</comment>
<reference evidence="7" key="1">
    <citation type="submission" date="2022-03" db="EMBL/GenBank/DDBJ databases">
        <authorList>
            <person name="Lindestad O."/>
        </authorList>
    </citation>
    <scope>NUCLEOTIDE SEQUENCE</scope>
</reference>
<proteinExistence type="inferred from homology"/>
<feature type="disulfide bond" evidence="5">
    <location>
        <begin position="16"/>
        <end position="28"/>
    </location>
</feature>
<dbReference type="OrthoDB" id="10029630at2759"/>
<keyword evidence="2" id="KW-0732">Signal</keyword>